<reference evidence="3 4" key="2">
    <citation type="journal article" date="2021" name="Int. J. Syst. Evol. Microbiol.">
        <title>Isolation and Polyphasic Characterization of Desulfuromonas versatilis sp. Nov., an Electrogenic Bacteria Capable of Versatile Metabolism Isolated from a Graphene Oxide-Reducing Enrichment Culture.</title>
        <authorList>
            <person name="Xie L."/>
            <person name="Yoshida N."/>
            <person name="Ishii S."/>
            <person name="Meng L."/>
        </authorList>
    </citation>
    <scope>NUCLEOTIDE SEQUENCE [LARGE SCALE GENOMIC DNA]</scope>
    <source>
        <strain evidence="3 4">NIT-T3</strain>
    </source>
</reference>
<dbReference type="RefSeq" id="WP_221250875.1">
    <property type="nucleotide sequence ID" value="NZ_AP024355.1"/>
</dbReference>
<dbReference type="EMBL" id="AP024355">
    <property type="protein sequence ID" value="BCR03400.1"/>
    <property type="molecule type" value="Genomic_DNA"/>
</dbReference>
<feature type="domain" description="PF0610-like winged HTH N-terminal" evidence="1">
    <location>
        <begin position="16"/>
        <end position="64"/>
    </location>
</feature>
<organism evidence="3 4">
    <name type="scientific">Desulfuromonas versatilis</name>
    <dbReference type="NCBI Taxonomy" id="2802975"/>
    <lineage>
        <taxon>Bacteria</taxon>
        <taxon>Pseudomonadati</taxon>
        <taxon>Thermodesulfobacteriota</taxon>
        <taxon>Desulfuromonadia</taxon>
        <taxon>Desulfuromonadales</taxon>
        <taxon>Desulfuromonadaceae</taxon>
        <taxon>Desulfuromonas</taxon>
    </lineage>
</organism>
<dbReference type="InterPro" id="IPR036388">
    <property type="entry name" value="WH-like_DNA-bd_sf"/>
</dbReference>
<keyword evidence="4" id="KW-1185">Reference proteome</keyword>
<dbReference type="PANTHER" id="PTHR40663">
    <property type="match status" value="1"/>
</dbReference>
<evidence type="ECO:0000259" key="2">
    <source>
        <dbReference type="Pfam" id="PF23470"/>
    </source>
</evidence>
<evidence type="ECO:0000259" key="1">
    <source>
        <dbReference type="Pfam" id="PF21476"/>
    </source>
</evidence>
<evidence type="ECO:0000313" key="3">
    <source>
        <dbReference type="EMBL" id="BCR03400.1"/>
    </source>
</evidence>
<dbReference type="InterPro" id="IPR057022">
    <property type="entry name" value="PF0610-like_Zn_ribbon_C"/>
</dbReference>
<accession>A0ABM8HR43</accession>
<dbReference type="Pfam" id="PF23470">
    <property type="entry name" value="Zn_ribbon_PF0610"/>
    <property type="match status" value="1"/>
</dbReference>
<sequence>MVKHPVERIPRPETRTLRRRLLELLTEEALNAHELSQTLGIPEKEVGPHLEHLRRSLQQRGQRLEVVPAQCRGCGFRFAKRERLTRPGKCPMCRGESIEAPRFAVAGAGSGSGP</sequence>
<evidence type="ECO:0008006" key="5">
    <source>
        <dbReference type="Google" id="ProtNLM"/>
    </source>
</evidence>
<gene>
    <name evidence="3" type="ORF">DESUT3_04690</name>
</gene>
<dbReference type="InterPro" id="IPR036390">
    <property type="entry name" value="WH_DNA-bd_sf"/>
</dbReference>
<dbReference type="Pfam" id="PF21476">
    <property type="entry name" value="PF0610-like_N"/>
    <property type="match status" value="1"/>
</dbReference>
<feature type="domain" description="PF0610-like rubredoxin-like zinc beta-ribbon C-terminal" evidence="2">
    <location>
        <begin position="68"/>
        <end position="105"/>
    </location>
</feature>
<reference evidence="3 4" key="1">
    <citation type="journal article" date="2016" name="C (Basel)">
        <title>Selective Growth of and Electricity Production by Marine Exoelectrogenic Bacteria in Self-Aggregated Hydrogel of Microbially Reduced Graphene Oxide.</title>
        <authorList>
            <person name="Yoshida N."/>
            <person name="Goto Y."/>
            <person name="Miyata Y."/>
        </authorList>
    </citation>
    <scope>NUCLEOTIDE SEQUENCE [LARGE SCALE GENOMIC DNA]</scope>
    <source>
        <strain evidence="3 4">NIT-T3</strain>
    </source>
</reference>
<dbReference type="InterPro" id="IPR049159">
    <property type="entry name" value="PF0610-like_wHTH_N"/>
</dbReference>
<protein>
    <recommendedName>
        <fullName evidence="5">Transcriptional regulator</fullName>
    </recommendedName>
</protein>
<dbReference type="PANTHER" id="PTHR40663:SF2">
    <property type="entry name" value="TRANSCRIPTIONAL REGULATOR"/>
    <property type="match status" value="1"/>
</dbReference>
<dbReference type="Gene3D" id="1.10.10.10">
    <property type="entry name" value="Winged helix-like DNA-binding domain superfamily/Winged helix DNA-binding domain"/>
    <property type="match status" value="1"/>
</dbReference>
<proteinExistence type="predicted"/>
<dbReference type="InterPro" id="IPR038767">
    <property type="entry name" value="PF0610-like"/>
</dbReference>
<evidence type="ECO:0000313" key="4">
    <source>
        <dbReference type="Proteomes" id="UP001319827"/>
    </source>
</evidence>
<dbReference type="SUPFAM" id="SSF46785">
    <property type="entry name" value="Winged helix' DNA-binding domain"/>
    <property type="match status" value="1"/>
</dbReference>
<dbReference type="Proteomes" id="UP001319827">
    <property type="component" value="Chromosome"/>
</dbReference>
<name>A0ABM8HR43_9BACT</name>